<feature type="domain" description="Ig-like" evidence="18">
    <location>
        <begin position="142"/>
        <end position="227"/>
    </location>
</feature>
<evidence type="ECO:0000256" key="15">
    <source>
        <dbReference type="ARBA" id="ARBA00046458"/>
    </source>
</evidence>
<protein>
    <recommendedName>
        <fullName evidence="12">B-cell receptor CD22</fullName>
    </recommendedName>
    <alternativeName>
        <fullName evidence="13">Sialic acid-binding Ig-like lectin 2</fullName>
    </alternativeName>
</protein>
<feature type="signal peptide" evidence="17">
    <location>
        <begin position="1"/>
        <end position="19"/>
    </location>
</feature>
<sequence>MRLLGPSLLLLEYLAFSDSTRWIFNHPKTLYTWERACVWIPCSYRIPERGSVVENMTVYHNYEYDKGRKQYTGTILYQKTNTKEISREERVQFLGDNKSNCTLHIHPVGVQDSGRLGLRMTSGDDKWMEDIFLNVSKTAPPPHVWLPPEIREFQEVTLTCSLNFACFGYKLQWSPKGSGVPSTSLTPQVVSTESRFTFQPQWTDHGKNLSCQLLDPDKQVLSEETVRLDVKHRPKLDIKVRPEEAVVREGDPVTMTCRVVSSNPEYWTISWLKDGIPLSREEMPREQEMLTLTLSGVTKDMSGKYQCEAHNDMGSEKSQEVDLHVHYAPEPSTVQISPSPATEGNPVVLTCTSQASPPPTNYTWYHNGIEVPRRTSKTFQIPEVLLRHAGNYSCLAENALGPGQVGQEARLVVHYPPKGVTMVILNPTPIREGDDVTLSCHYNSSNPRVTRYEWSPWGPWHELLPGVLTIPKVAWDAKPITCTACNWWCSQGLPVKLDVQHAPKDVKVLLISPRSEIYSGDPVHLQCNFSSSRPTDVHFFWKKDGILLQKGRELSFAAISPEDAGSYNCLANNSIGQSTSEALRLQVLYAPRRLRVSVSPKDVIEGQRAVLSCESDANPPIYHYSWFDWNDQNLHHSDKMLRLDPVKVQHSGAYRCEGTNGVGAGMSPPNTLTVYYSAETISRRAAMGVGFFLAILLLAIWGVKIRRSWKRIRRQQEHQENSSGQSFFVRNNKIRRAPVSEGRHSLGCYNLAMEDSSSYGPLRFPGGETDVPSTGDAETSEMQGLSLNGDNTVTYSVVQKHHVGDYENVTPAVPEDEGIHYSELVHFGAGQRPPAEEGVDYVTLKH</sequence>
<keyword evidence="19" id="KW-1185">Reference proteome</keyword>
<comment type="subcellular location">
    <subcellularLocation>
        <location evidence="1">Cell membrane</location>
        <topology evidence="1">Single-pass type I membrane protein</topology>
    </subcellularLocation>
</comment>
<name>A0ABM1DEW2_CERSS</name>
<comment type="similarity">
    <text evidence="11">Belongs to the immunoglobulin superfamily. SIGLEC (sialic acid binding Ig-like lectin) family.</text>
</comment>
<keyword evidence="4" id="KW-0430">Lectin</keyword>
<feature type="transmembrane region" description="Helical" evidence="16">
    <location>
        <begin position="685"/>
        <end position="703"/>
    </location>
</feature>
<dbReference type="SMART" id="SM00408">
    <property type="entry name" value="IGc2"/>
    <property type="match status" value="4"/>
</dbReference>
<keyword evidence="6" id="KW-0130">Cell adhesion</keyword>
<evidence type="ECO:0000256" key="5">
    <source>
        <dbReference type="ARBA" id="ARBA00022737"/>
    </source>
</evidence>
<dbReference type="Proteomes" id="UP000694910">
    <property type="component" value="Unplaced"/>
</dbReference>
<evidence type="ECO:0000313" key="19">
    <source>
        <dbReference type="Proteomes" id="UP000694910"/>
    </source>
</evidence>
<dbReference type="Gene3D" id="2.60.40.10">
    <property type="entry name" value="Immunoglobulins"/>
    <property type="match status" value="6"/>
</dbReference>
<dbReference type="InterPro" id="IPR003599">
    <property type="entry name" value="Ig_sub"/>
</dbReference>
<keyword evidence="3 17" id="KW-0732">Signal</keyword>
<dbReference type="Pfam" id="PF08205">
    <property type="entry name" value="C2-set_2"/>
    <property type="match status" value="1"/>
</dbReference>
<evidence type="ECO:0000256" key="11">
    <source>
        <dbReference type="ARBA" id="ARBA00038361"/>
    </source>
</evidence>
<evidence type="ECO:0000259" key="18">
    <source>
        <dbReference type="PROSITE" id="PS50835"/>
    </source>
</evidence>
<keyword evidence="9" id="KW-0325">Glycoprotein</keyword>
<dbReference type="RefSeq" id="XP_014650343.1">
    <property type="nucleotide sequence ID" value="XM_014794857.1"/>
</dbReference>
<evidence type="ECO:0000256" key="16">
    <source>
        <dbReference type="SAM" id="Phobius"/>
    </source>
</evidence>
<evidence type="ECO:0000256" key="17">
    <source>
        <dbReference type="SAM" id="SignalP"/>
    </source>
</evidence>
<comment type="subunit">
    <text evidence="15">Predominantly monomer of isoform CD22-beta. Also found as heterodimer of isoform CD22-beta and a shorter isoform. Interacts with PTPN6/SHP-1, LYN, SYK, PIK3R1/PIK3R2 and PLCG1 upon phosphorylation. Interacts with GRB2, INPP5D and SHC1 upon phosphorylation. May form a complex with INPP5D/SHIP, GRB2 and SHC1.</text>
</comment>
<keyword evidence="10" id="KW-0393">Immunoglobulin domain</keyword>
<evidence type="ECO:0000256" key="8">
    <source>
        <dbReference type="ARBA" id="ARBA00023157"/>
    </source>
</evidence>
<evidence type="ECO:0000256" key="14">
    <source>
        <dbReference type="ARBA" id="ARBA00045430"/>
    </source>
</evidence>
<reference evidence="20" key="1">
    <citation type="submission" date="2025-08" db="UniProtKB">
        <authorList>
            <consortium name="RefSeq"/>
        </authorList>
    </citation>
    <scope>IDENTIFICATION</scope>
</reference>
<evidence type="ECO:0000256" key="4">
    <source>
        <dbReference type="ARBA" id="ARBA00022734"/>
    </source>
</evidence>
<dbReference type="InterPro" id="IPR013162">
    <property type="entry name" value="CD80_C2-set"/>
</dbReference>
<evidence type="ECO:0000256" key="7">
    <source>
        <dbReference type="ARBA" id="ARBA00023136"/>
    </source>
</evidence>
<gene>
    <name evidence="20" type="primary">LOC101391777</name>
</gene>
<evidence type="ECO:0000256" key="2">
    <source>
        <dbReference type="ARBA" id="ARBA00022475"/>
    </source>
</evidence>
<feature type="domain" description="Ig-like" evidence="18">
    <location>
        <begin position="234"/>
        <end position="322"/>
    </location>
</feature>
<feature type="domain" description="Ig-like" evidence="18">
    <location>
        <begin position="329"/>
        <end position="412"/>
    </location>
</feature>
<dbReference type="Pfam" id="PF13927">
    <property type="entry name" value="Ig_3"/>
    <property type="match status" value="4"/>
</dbReference>
<proteinExistence type="inferred from homology"/>
<keyword evidence="20" id="KW-0675">Receptor</keyword>
<evidence type="ECO:0000256" key="3">
    <source>
        <dbReference type="ARBA" id="ARBA00022729"/>
    </source>
</evidence>
<dbReference type="SUPFAM" id="SSF48726">
    <property type="entry name" value="Immunoglobulin"/>
    <property type="match status" value="7"/>
</dbReference>
<dbReference type="InterPro" id="IPR056386">
    <property type="entry name" value="Ig_CD22"/>
</dbReference>
<keyword evidence="5" id="KW-0677">Repeat</keyword>
<dbReference type="InterPro" id="IPR003598">
    <property type="entry name" value="Ig_sub2"/>
</dbReference>
<evidence type="ECO:0000256" key="10">
    <source>
        <dbReference type="ARBA" id="ARBA00023319"/>
    </source>
</evidence>
<dbReference type="InterPro" id="IPR013783">
    <property type="entry name" value="Ig-like_fold"/>
</dbReference>
<keyword evidence="8" id="KW-1015">Disulfide bond</keyword>
<keyword evidence="2" id="KW-1003">Cell membrane</keyword>
<dbReference type="GeneID" id="101391777"/>
<evidence type="ECO:0000256" key="9">
    <source>
        <dbReference type="ARBA" id="ARBA00023180"/>
    </source>
</evidence>
<feature type="domain" description="Ig-like" evidence="18">
    <location>
        <begin position="417"/>
        <end position="500"/>
    </location>
</feature>
<keyword evidence="16" id="KW-1133">Transmembrane helix</keyword>
<evidence type="ECO:0000313" key="20">
    <source>
        <dbReference type="RefSeq" id="XP_014650343.1"/>
    </source>
</evidence>
<dbReference type="InterPro" id="IPR036179">
    <property type="entry name" value="Ig-like_dom_sf"/>
</dbReference>
<organism evidence="19 20">
    <name type="scientific">Ceratotherium simum simum</name>
    <name type="common">Southern white rhinoceros</name>
    <dbReference type="NCBI Taxonomy" id="73337"/>
    <lineage>
        <taxon>Eukaryota</taxon>
        <taxon>Metazoa</taxon>
        <taxon>Chordata</taxon>
        <taxon>Craniata</taxon>
        <taxon>Vertebrata</taxon>
        <taxon>Euteleostomi</taxon>
        <taxon>Mammalia</taxon>
        <taxon>Eutheria</taxon>
        <taxon>Laurasiatheria</taxon>
        <taxon>Perissodactyla</taxon>
        <taxon>Rhinocerotidae</taxon>
        <taxon>Ceratotherium</taxon>
    </lineage>
</organism>
<dbReference type="SMART" id="SM00409">
    <property type="entry name" value="IG"/>
    <property type="match status" value="6"/>
</dbReference>
<accession>A0ABM1DEW2</accession>
<dbReference type="PANTHER" id="PTHR46958:SF1">
    <property type="entry name" value="B-CELL RECEPTOR CD22"/>
    <property type="match status" value="1"/>
</dbReference>
<dbReference type="Pfam" id="PF24518">
    <property type="entry name" value="Ig_CD22"/>
    <property type="match status" value="1"/>
</dbReference>
<feature type="domain" description="Ig-like" evidence="18">
    <location>
        <begin position="591"/>
        <end position="673"/>
    </location>
</feature>
<keyword evidence="7 16" id="KW-0472">Membrane</keyword>
<evidence type="ECO:0000256" key="6">
    <source>
        <dbReference type="ARBA" id="ARBA00022889"/>
    </source>
</evidence>
<evidence type="ECO:0000256" key="13">
    <source>
        <dbReference type="ARBA" id="ARBA00041781"/>
    </source>
</evidence>
<evidence type="ECO:0000256" key="1">
    <source>
        <dbReference type="ARBA" id="ARBA00004251"/>
    </source>
</evidence>
<keyword evidence="16" id="KW-0812">Transmembrane</keyword>
<evidence type="ECO:0000256" key="12">
    <source>
        <dbReference type="ARBA" id="ARBA00040106"/>
    </source>
</evidence>
<dbReference type="PANTHER" id="PTHR46958">
    <property type="entry name" value="B-CELL RECEPTOR CD22"/>
    <property type="match status" value="1"/>
</dbReference>
<dbReference type="PROSITE" id="PS50835">
    <property type="entry name" value="IG_LIKE"/>
    <property type="match status" value="6"/>
</dbReference>
<comment type="function">
    <text evidence="14">Most highly expressed siglec (sialic acid-binding immunoglobulin-like lectin) on B-cells that plays a role in various aspects of B-cell biology including differentiation, antigen presentation, and trafficking to bone marrow. Binds to alpha 2,6-linked sialic acid residues of surface molecules such as CD22 itself, CD45 and IgM in a cis configuration. Can also bind to ligands on other cells as an adhesion molecule in a trans configuration. Acts as an inhibitory coreceptor on the surface of B-cells and inhibits B-cell receptor induced signaling, characterized by inhibition of the calcium mobilization and cellular activation. Mechanistically, the immunoreceptor tyrosine-based inhibitory motif domain is phosphorylated by the Src kinase LYN, which in turn leads to the recruitment of the protein tyrosine phosphatase 1/PTPN6, leading to the negative regulation of BCR signaling. If this negative signaling from is of sufficient strength, apoptosis of the B-cell can be induced.</text>
</comment>
<feature type="chain" id="PRO_5046764540" description="B-cell receptor CD22" evidence="17">
    <location>
        <begin position="20"/>
        <end position="846"/>
    </location>
</feature>
<dbReference type="InterPro" id="IPR007110">
    <property type="entry name" value="Ig-like_dom"/>
</dbReference>
<feature type="domain" description="Ig-like" evidence="18">
    <location>
        <begin position="503"/>
        <end position="584"/>
    </location>
</feature>